<feature type="compositionally biased region" description="Polar residues" evidence="3">
    <location>
        <begin position="507"/>
        <end position="523"/>
    </location>
</feature>
<feature type="region of interest" description="Disordered" evidence="3">
    <location>
        <begin position="61"/>
        <end position="87"/>
    </location>
</feature>
<feature type="region of interest" description="Disordered" evidence="3">
    <location>
        <begin position="574"/>
        <end position="599"/>
    </location>
</feature>
<evidence type="ECO:0000313" key="6">
    <source>
        <dbReference type="Proteomes" id="UP001153069"/>
    </source>
</evidence>
<evidence type="ECO:0000313" key="5">
    <source>
        <dbReference type="EMBL" id="CAB9496968.1"/>
    </source>
</evidence>
<gene>
    <name evidence="5" type="ORF">SEMRO_12_G009270.1</name>
</gene>
<evidence type="ECO:0000256" key="3">
    <source>
        <dbReference type="SAM" id="MobiDB-lite"/>
    </source>
</evidence>
<feature type="DNA-binding region" description="HMG box" evidence="2">
    <location>
        <begin position="40"/>
        <end position="137"/>
    </location>
</feature>
<keyword evidence="6" id="KW-1185">Reference proteome</keyword>
<protein>
    <recommendedName>
        <fullName evidence="4">HMG box domain-containing protein</fullName>
    </recommendedName>
</protein>
<dbReference type="EMBL" id="CAICTM010000012">
    <property type="protein sequence ID" value="CAB9496968.1"/>
    <property type="molecule type" value="Genomic_DNA"/>
</dbReference>
<dbReference type="OrthoDB" id="49060at2759"/>
<dbReference type="SUPFAM" id="SSF47095">
    <property type="entry name" value="HMG-box"/>
    <property type="match status" value="1"/>
</dbReference>
<evidence type="ECO:0000256" key="2">
    <source>
        <dbReference type="PROSITE-ProRule" id="PRU00267"/>
    </source>
</evidence>
<feature type="compositionally biased region" description="Basic and acidic residues" evidence="3">
    <location>
        <begin position="422"/>
        <end position="436"/>
    </location>
</feature>
<evidence type="ECO:0000256" key="1">
    <source>
        <dbReference type="ARBA" id="ARBA00023125"/>
    </source>
</evidence>
<feature type="domain" description="HMG box" evidence="4">
    <location>
        <begin position="40"/>
        <end position="137"/>
    </location>
</feature>
<feature type="compositionally biased region" description="Polar residues" evidence="3">
    <location>
        <begin position="62"/>
        <end position="79"/>
    </location>
</feature>
<reference evidence="5" key="1">
    <citation type="submission" date="2020-06" db="EMBL/GenBank/DDBJ databases">
        <authorList>
            <consortium name="Plant Systems Biology data submission"/>
        </authorList>
    </citation>
    <scope>NUCLEOTIDE SEQUENCE</scope>
    <source>
        <strain evidence="5">D6</strain>
    </source>
</reference>
<feature type="region of interest" description="Disordered" evidence="3">
    <location>
        <begin position="338"/>
        <end position="358"/>
    </location>
</feature>
<dbReference type="PANTHER" id="PTHR48112:SF22">
    <property type="entry name" value="MITOCHONDRIAL TRANSCRIPTION FACTOR A, ISOFORM B"/>
    <property type="match status" value="1"/>
</dbReference>
<sequence length="658" mass="72466">MDSKPPSKPPPSAVAPTTKLKPKRKRKSPAVPWKKPKDMPRRPLSAYNLFFRRERETMLNEGWSSTAPGSSTCKDQSTGAHADADGEEKAKTGIGFANLARTVAAKWKSLPAEEKAPFEQEAAREKARYDSQMLGWRAEQEQKKARKAGSTQQMMNSLISGPALQAYATHLAATQHHHRQQQGYPEDWFQTTDHPTPENTVNDAQHIFGMKEHQQLMGLGGHQRMMGIGGHQQLMGLGGHQQLIGLKDQQQQLMGMKDEQHRSLLAQQEQLYLQTHRSATDGVYAAASLPQGRDSSGGASSLRQEFVEQQGGPAALGTGLARAKDSNLQSQKMSSLFTSTDPTLQGSYIPRNPGSLLELRSEDFGPARRPTLFEQRATTEGLSGTYEPSPREFGDESSFTAGLIQQSFWGAPASRQPAYRPFPEEPPRMPRVEHRSSIGTPYQIPHRASLEQPHRMARSQSFPSASSMYTSPKPSPEQTVGRASLDSRGATGLETPLTPLLKPSLPHQSPYSNAQNMLNSPNLVPTPPHHGDALSNSPRDGIGIARPLSEPPPSFPGDEEFQSIDVRYQNRQRYTQPSTSDQPIVPIVPIVPRPQREGGNGMSDIRLCEEMAADFSALRNQPTNQTNPSSLFQATFEALGSTFDNEGVDFLSNLEFEE</sequence>
<proteinExistence type="predicted"/>
<feature type="compositionally biased region" description="Pro residues" evidence="3">
    <location>
        <begin position="1"/>
        <end position="13"/>
    </location>
</feature>
<dbReference type="PANTHER" id="PTHR48112">
    <property type="entry name" value="HIGH MOBILITY GROUP PROTEIN DSP1"/>
    <property type="match status" value="1"/>
</dbReference>
<feature type="compositionally biased region" description="Polar residues" evidence="3">
    <location>
        <begin position="458"/>
        <end position="478"/>
    </location>
</feature>
<feature type="region of interest" description="Disordered" evidence="3">
    <location>
        <begin position="414"/>
        <end position="560"/>
    </location>
</feature>
<dbReference type="InterPro" id="IPR036910">
    <property type="entry name" value="HMG_box_dom_sf"/>
</dbReference>
<dbReference type="GO" id="GO:0003677">
    <property type="term" value="F:DNA binding"/>
    <property type="evidence" value="ECO:0007669"/>
    <property type="project" value="UniProtKB-UniRule"/>
</dbReference>
<feature type="region of interest" description="Disordered" evidence="3">
    <location>
        <begin position="1"/>
        <end position="45"/>
    </location>
</feature>
<accession>A0A9N8D5U8</accession>
<dbReference type="Pfam" id="PF00505">
    <property type="entry name" value="HMG_box"/>
    <property type="match status" value="1"/>
</dbReference>
<dbReference type="AlphaFoldDB" id="A0A9N8D5U8"/>
<dbReference type="SMART" id="SM00398">
    <property type="entry name" value="HMG"/>
    <property type="match status" value="1"/>
</dbReference>
<evidence type="ECO:0000259" key="4">
    <source>
        <dbReference type="PROSITE" id="PS50118"/>
    </source>
</evidence>
<dbReference type="Gene3D" id="1.10.30.10">
    <property type="entry name" value="High mobility group box domain"/>
    <property type="match status" value="1"/>
</dbReference>
<dbReference type="GO" id="GO:0005634">
    <property type="term" value="C:nucleus"/>
    <property type="evidence" value="ECO:0007669"/>
    <property type="project" value="UniProtKB-UniRule"/>
</dbReference>
<keyword evidence="1 2" id="KW-0238">DNA-binding</keyword>
<feature type="compositionally biased region" description="Low complexity" evidence="3">
    <location>
        <begin position="491"/>
        <end position="506"/>
    </location>
</feature>
<name>A0A9N8D5U8_9STRA</name>
<organism evidence="5 6">
    <name type="scientific">Seminavis robusta</name>
    <dbReference type="NCBI Taxonomy" id="568900"/>
    <lineage>
        <taxon>Eukaryota</taxon>
        <taxon>Sar</taxon>
        <taxon>Stramenopiles</taxon>
        <taxon>Ochrophyta</taxon>
        <taxon>Bacillariophyta</taxon>
        <taxon>Bacillariophyceae</taxon>
        <taxon>Bacillariophycidae</taxon>
        <taxon>Naviculales</taxon>
        <taxon>Naviculaceae</taxon>
        <taxon>Seminavis</taxon>
    </lineage>
</organism>
<keyword evidence="2" id="KW-0539">Nucleus</keyword>
<dbReference type="PROSITE" id="PS50118">
    <property type="entry name" value="HMG_BOX_2"/>
    <property type="match status" value="1"/>
</dbReference>
<dbReference type="InterPro" id="IPR009071">
    <property type="entry name" value="HMG_box_dom"/>
</dbReference>
<dbReference type="Proteomes" id="UP001153069">
    <property type="component" value="Unassembled WGS sequence"/>
</dbReference>
<comment type="caution">
    <text evidence="5">The sequence shown here is derived from an EMBL/GenBank/DDBJ whole genome shotgun (WGS) entry which is preliminary data.</text>
</comment>
<dbReference type="InterPro" id="IPR050342">
    <property type="entry name" value="HMGB"/>
</dbReference>